<evidence type="ECO:0000313" key="2">
    <source>
        <dbReference type="EMBL" id="CAF9935268.1"/>
    </source>
</evidence>
<protein>
    <submittedName>
        <fullName evidence="2">Uncharacterized protein</fullName>
    </submittedName>
</protein>
<dbReference type="Proteomes" id="UP000664521">
    <property type="component" value="Unassembled WGS sequence"/>
</dbReference>
<keyword evidence="1" id="KW-0732">Signal</keyword>
<dbReference type="EMBL" id="CAJPDS010000081">
    <property type="protein sequence ID" value="CAF9935268.1"/>
    <property type="molecule type" value="Genomic_DNA"/>
</dbReference>
<feature type="chain" id="PRO_5034149192" evidence="1">
    <location>
        <begin position="23"/>
        <end position="203"/>
    </location>
</feature>
<gene>
    <name evidence="2" type="ORF">HETSPECPRED_009722</name>
</gene>
<dbReference type="AlphaFoldDB" id="A0A8H3G261"/>
<reference evidence="2" key="1">
    <citation type="submission" date="2021-03" db="EMBL/GenBank/DDBJ databases">
        <authorList>
            <person name="Tagirdzhanova G."/>
        </authorList>
    </citation>
    <scope>NUCLEOTIDE SEQUENCE</scope>
</reference>
<accession>A0A8H3G261</accession>
<keyword evidence="3" id="KW-1185">Reference proteome</keyword>
<comment type="caution">
    <text evidence="2">The sequence shown here is derived from an EMBL/GenBank/DDBJ whole genome shotgun (WGS) entry which is preliminary data.</text>
</comment>
<feature type="signal peptide" evidence="1">
    <location>
        <begin position="1"/>
        <end position="22"/>
    </location>
</feature>
<evidence type="ECO:0000256" key="1">
    <source>
        <dbReference type="SAM" id="SignalP"/>
    </source>
</evidence>
<organism evidence="2 3">
    <name type="scientific">Heterodermia speciosa</name>
    <dbReference type="NCBI Taxonomy" id="116794"/>
    <lineage>
        <taxon>Eukaryota</taxon>
        <taxon>Fungi</taxon>
        <taxon>Dikarya</taxon>
        <taxon>Ascomycota</taxon>
        <taxon>Pezizomycotina</taxon>
        <taxon>Lecanoromycetes</taxon>
        <taxon>OSLEUM clade</taxon>
        <taxon>Lecanoromycetidae</taxon>
        <taxon>Caliciales</taxon>
        <taxon>Physciaceae</taxon>
        <taxon>Heterodermia</taxon>
    </lineage>
</organism>
<name>A0A8H3G261_9LECA</name>
<dbReference type="OrthoDB" id="5401563at2759"/>
<sequence length="203" mass="22489">MARPGVVTALLFLLSITWHSNAQPLHNPYTSTSSVPITIPTSEDISLSLTSDTISTLNSDSLSVDITAQTALIKRGEDPNLIPCKMLQRHQHFIIYPSILTVNAVIGFWQKVALETIYKSSMEAPKSLFTITQGQLQATFSCLGKAVPWDTVHDVALRVIQSVNDGWVDTFDAVYEDARTGFTLWVSFRVLENGLARKRKRPG</sequence>
<proteinExistence type="predicted"/>
<evidence type="ECO:0000313" key="3">
    <source>
        <dbReference type="Proteomes" id="UP000664521"/>
    </source>
</evidence>